<protein>
    <recommendedName>
        <fullName evidence="3">GRIP domain-containing protein</fullName>
    </recommendedName>
</protein>
<dbReference type="OrthoDB" id="5955397at2759"/>
<dbReference type="EnsemblMetazoa" id="Aqu2.1.28648_001">
    <property type="protein sequence ID" value="Aqu2.1.28648_001"/>
    <property type="gene ID" value="Aqu2.1.28648"/>
</dbReference>
<dbReference type="AlphaFoldDB" id="A0A1X7ULL8"/>
<dbReference type="InParanoid" id="A0A1X7ULL8"/>
<evidence type="ECO:0000256" key="2">
    <source>
        <dbReference type="SAM" id="MobiDB-lite"/>
    </source>
</evidence>
<feature type="region of interest" description="Disordered" evidence="2">
    <location>
        <begin position="1"/>
        <end position="38"/>
    </location>
</feature>
<dbReference type="PROSITE" id="PS50913">
    <property type="entry name" value="GRIP"/>
    <property type="match status" value="1"/>
</dbReference>
<evidence type="ECO:0000313" key="4">
    <source>
        <dbReference type="EnsemblMetazoa" id="Aqu2.1.28648_001"/>
    </source>
</evidence>
<evidence type="ECO:0000256" key="1">
    <source>
        <dbReference type="SAM" id="Coils"/>
    </source>
</evidence>
<name>A0A1X7ULL8_AMPQE</name>
<evidence type="ECO:0000259" key="3">
    <source>
        <dbReference type="PROSITE" id="PS50913"/>
    </source>
</evidence>
<accession>A0A1X7ULL8</accession>
<keyword evidence="1" id="KW-0175">Coiled coil</keyword>
<reference evidence="4" key="1">
    <citation type="submission" date="2017-05" db="UniProtKB">
        <authorList>
            <consortium name="EnsemblMetazoa"/>
        </authorList>
    </citation>
    <scope>IDENTIFICATION</scope>
</reference>
<proteinExistence type="predicted"/>
<feature type="coiled-coil region" evidence="1">
    <location>
        <begin position="63"/>
        <end position="171"/>
    </location>
</feature>
<sequence length="253" mass="28915">MASSDTESLGGQKSQELKENEVEVNNLEDDDGKKVGKKKKMTAMMRLTITELETALKESHELLSERDQEIRKLKKDMEHYRQQIAQEVATKTKLAQSLDESHQQALELEEALQKWQLSMKEYQQRVAHLEAALLQEHARSAEQEKKYGEIYAQKNLEVDQLKSQLIETRQRLPKDPAAFPGRKSSSSSAPQPPQVDESQLLFLKQAVYHLLTDSHADEHLRAIVAILNFSAQERKCVYAKVAEKKGSGYSKRQ</sequence>
<feature type="domain" description="GRIP" evidence="3">
    <location>
        <begin position="193"/>
        <end position="240"/>
    </location>
</feature>
<feature type="compositionally biased region" description="Polar residues" evidence="2">
    <location>
        <begin position="1"/>
        <end position="14"/>
    </location>
</feature>
<dbReference type="InterPro" id="IPR000237">
    <property type="entry name" value="GRIP_dom"/>
</dbReference>
<feature type="region of interest" description="Disordered" evidence="2">
    <location>
        <begin position="171"/>
        <end position="195"/>
    </location>
</feature>
<organism evidence="4">
    <name type="scientific">Amphimedon queenslandica</name>
    <name type="common">Sponge</name>
    <dbReference type="NCBI Taxonomy" id="400682"/>
    <lineage>
        <taxon>Eukaryota</taxon>
        <taxon>Metazoa</taxon>
        <taxon>Porifera</taxon>
        <taxon>Demospongiae</taxon>
        <taxon>Heteroscleromorpha</taxon>
        <taxon>Haplosclerida</taxon>
        <taxon>Niphatidae</taxon>
        <taxon>Amphimedon</taxon>
    </lineage>
</organism>